<dbReference type="GO" id="GO:0008168">
    <property type="term" value="F:methyltransferase activity"/>
    <property type="evidence" value="ECO:0007669"/>
    <property type="project" value="InterPro"/>
</dbReference>
<evidence type="ECO:0000313" key="3">
    <source>
        <dbReference type="Proteomes" id="UP000604825"/>
    </source>
</evidence>
<protein>
    <submittedName>
        <fullName evidence="2">Uncharacterized protein</fullName>
    </submittedName>
</protein>
<evidence type="ECO:0000256" key="1">
    <source>
        <dbReference type="ARBA" id="ARBA00008908"/>
    </source>
</evidence>
<dbReference type="SUPFAM" id="SSF53335">
    <property type="entry name" value="S-adenosyl-L-methionine-dependent methyltransferases"/>
    <property type="match status" value="1"/>
</dbReference>
<evidence type="ECO:0000313" key="2">
    <source>
        <dbReference type="EMBL" id="CAD6340266.1"/>
    </source>
</evidence>
<organism evidence="2 3">
    <name type="scientific">Miscanthus lutarioriparius</name>
    <dbReference type="NCBI Taxonomy" id="422564"/>
    <lineage>
        <taxon>Eukaryota</taxon>
        <taxon>Viridiplantae</taxon>
        <taxon>Streptophyta</taxon>
        <taxon>Embryophyta</taxon>
        <taxon>Tracheophyta</taxon>
        <taxon>Spermatophyta</taxon>
        <taxon>Magnoliopsida</taxon>
        <taxon>Liliopsida</taxon>
        <taxon>Poales</taxon>
        <taxon>Poaceae</taxon>
        <taxon>PACMAD clade</taxon>
        <taxon>Panicoideae</taxon>
        <taxon>Andropogonodae</taxon>
        <taxon>Andropogoneae</taxon>
        <taxon>Saccharinae</taxon>
        <taxon>Miscanthus</taxon>
    </lineage>
</organism>
<gene>
    <name evidence="2" type="ORF">NCGR_LOCUS64364</name>
</gene>
<accession>A0A811SH62</accession>
<dbReference type="EMBL" id="CAJGYO010000019">
    <property type="protein sequence ID" value="CAD6340266.1"/>
    <property type="molecule type" value="Genomic_DNA"/>
</dbReference>
<comment type="caution">
    <text evidence="2">The sequence shown here is derived from an EMBL/GenBank/DDBJ whole genome shotgun (WGS) entry which is preliminary data.</text>
</comment>
<dbReference type="Proteomes" id="UP000604825">
    <property type="component" value="Unassembled WGS sequence"/>
</dbReference>
<dbReference type="Gene3D" id="3.40.50.150">
    <property type="entry name" value="Vaccinia Virus protein VP39"/>
    <property type="match status" value="2"/>
</dbReference>
<dbReference type="Pfam" id="PF03492">
    <property type="entry name" value="Methyltransf_7"/>
    <property type="match status" value="2"/>
</dbReference>
<comment type="similarity">
    <text evidence="1">Belongs to the methyltransferase superfamily. Type-7 methyltransferase family. SABATH subfamily.</text>
</comment>
<keyword evidence="3" id="KW-1185">Reference proteome</keyword>
<dbReference type="PANTHER" id="PTHR31009">
    <property type="entry name" value="S-ADENOSYL-L-METHIONINE:CARBOXYL METHYLTRANSFERASE FAMILY PROTEIN"/>
    <property type="match status" value="1"/>
</dbReference>
<reference evidence="2" key="1">
    <citation type="submission" date="2020-10" db="EMBL/GenBank/DDBJ databases">
        <authorList>
            <person name="Han B."/>
            <person name="Lu T."/>
            <person name="Zhao Q."/>
            <person name="Huang X."/>
            <person name="Zhao Y."/>
        </authorList>
    </citation>
    <scope>NUCLEOTIDE SEQUENCE</scope>
</reference>
<dbReference type="AlphaFoldDB" id="A0A811SH62"/>
<dbReference type="InterPro" id="IPR029063">
    <property type="entry name" value="SAM-dependent_MTases_sf"/>
</dbReference>
<name>A0A811SH62_9POAL</name>
<dbReference type="InterPro" id="IPR005299">
    <property type="entry name" value="MeTrfase_7"/>
</dbReference>
<dbReference type="OrthoDB" id="649586at2759"/>
<proteinExistence type="inferred from homology"/>
<sequence>MAAVLVVETLHMVPGDGDTSYARNSTFSEILFPSIQITNVGIFHASTIRTIQSGLQSKLKPMIEEAVASLLNDNGATANAYSGGMAIADLGCSSGPNTLALVSTAVDAVRRRCSELQQQPLELCIHLNDLPSNDASEDLVRNGIPFYDRDEAVRRARRSTVIEAYARQFNDDFTRILHMRAQEISSWRPDGFLPSWAECHSVFGIHKCHPIHEMASKGLIDNEKLDSFYVPLYGPSEKELREIIEAEGSFSINKMAIHEYLDQNVILAPKTIARALRAIMEPIIAQHFGPSADAMDEFLRITDKLIEMSPLDEFPSKSGAFVAASLTRRT</sequence>